<evidence type="ECO:0000256" key="6">
    <source>
        <dbReference type="ARBA" id="ARBA00022475"/>
    </source>
</evidence>
<dbReference type="GeneID" id="93377134"/>
<feature type="transmembrane region" description="Helical" evidence="13">
    <location>
        <begin position="20"/>
        <end position="39"/>
    </location>
</feature>
<evidence type="ECO:0000256" key="11">
    <source>
        <dbReference type="ARBA" id="ARBA00033184"/>
    </source>
</evidence>
<keyword evidence="10 13" id="KW-0472">Membrane</keyword>
<evidence type="ECO:0000313" key="16">
    <source>
        <dbReference type="EMBL" id="CPT04253.1"/>
    </source>
</evidence>
<proteinExistence type="inferred from homology"/>
<dbReference type="Pfam" id="PF12250">
    <property type="entry name" value="AftA_N"/>
    <property type="match status" value="1"/>
</dbReference>
<keyword evidence="6" id="KW-1003">Cell membrane</keyword>
<dbReference type="RefSeq" id="WP_005084053.1">
    <property type="nucleotide sequence ID" value="NZ_CP014955.1"/>
</dbReference>
<feature type="transmembrane region" description="Helical" evidence="13">
    <location>
        <begin position="84"/>
        <end position="104"/>
    </location>
</feature>
<evidence type="ECO:0000256" key="4">
    <source>
        <dbReference type="ARBA" id="ARBA00012037"/>
    </source>
</evidence>
<dbReference type="EMBL" id="QXBN01000004">
    <property type="protein sequence ID" value="RIT41137.1"/>
    <property type="molecule type" value="Genomic_DNA"/>
</dbReference>
<evidence type="ECO:0000256" key="10">
    <source>
        <dbReference type="ARBA" id="ARBA00023136"/>
    </source>
</evidence>
<evidence type="ECO:0000256" key="2">
    <source>
        <dbReference type="ARBA" id="ARBA00004776"/>
    </source>
</evidence>
<feature type="transmembrane region" description="Helical" evidence="13">
    <location>
        <begin position="295"/>
        <end position="316"/>
    </location>
</feature>
<dbReference type="Pfam" id="PF12249">
    <property type="entry name" value="AftA_C"/>
    <property type="match status" value="1"/>
</dbReference>
<comment type="similarity">
    <text evidence="3">Belongs to the glycosyltransferase 85 family.</text>
</comment>
<gene>
    <name evidence="16" type="primary">aftA</name>
    <name evidence="17" type="ORF">D2E76_07210</name>
    <name evidence="16" type="ORF">ERS075527_00651</name>
</gene>
<feature type="transmembrane region" description="Helical" evidence="13">
    <location>
        <begin position="346"/>
        <end position="364"/>
    </location>
</feature>
<feature type="transmembrane region" description="Helical" evidence="13">
    <location>
        <begin position="265"/>
        <end position="283"/>
    </location>
</feature>
<evidence type="ECO:0000259" key="15">
    <source>
        <dbReference type="Pfam" id="PF12250"/>
    </source>
</evidence>
<evidence type="ECO:0000259" key="14">
    <source>
        <dbReference type="Pfam" id="PF12249"/>
    </source>
</evidence>
<organism evidence="16 18">
    <name type="scientific">Mycobacteroides abscessus</name>
    <dbReference type="NCBI Taxonomy" id="36809"/>
    <lineage>
        <taxon>Bacteria</taxon>
        <taxon>Bacillati</taxon>
        <taxon>Actinomycetota</taxon>
        <taxon>Actinomycetes</taxon>
        <taxon>Mycobacteriales</taxon>
        <taxon>Mycobacteriaceae</taxon>
        <taxon>Mycobacteroides</taxon>
    </lineage>
</organism>
<evidence type="ECO:0000256" key="13">
    <source>
        <dbReference type="SAM" id="Phobius"/>
    </source>
</evidence>
<dbReference type="GO" id="GO:0016757">
    <property type="term" value="F:glycosyltransferase activity"/>
    <property type="evidence" value="ECO:0007669"/>
    <property type="project" value="UniProtKB-KW"/>
</dbReference>
<evidence type="ECO:0000256" key="7">
    <source>
        <dbReference type="ARBA" id="ARBA00022679"/>
    </source>
</evidence>
<feature type="transmembrane region" description="Helical" evidence="13">
    <location>
        <begin position="215"/>
        <end position="234"/>
    </location>
</feature>
<accession>A0A0U0XM12</accession>
<dbReference type="GO" id="GO:0005886">
    <property type="term" value="C:plasma membrane"/>
    <property type="evidence" value="ECO:0007669"/>
    <property type="project" value="UniProtKB-SubCell"/>
</dbReference>
<evidence type="ECO:0000256" key="1">
    <source>
        <dbReference type="ARBA" id="ARBA00004651"/>
    </source>
</evidence>
<dbReference type="EC" id="2.4.2.46" evidence="4"/>
<feature type="transmembrane region" description="Helical" evidence="13">
    <location>
        <begin position="167"/>
        <end position="185"/>
    </location>
</feature>
<dbReference type="InterPro" id="IPR020959">
    <property type="entry name" value="ArabinofuranosylTrfase_AftA_C"/>
</dbReference>
<dbReference type="GO" id="GO:0045227">
    <property type="term" value="P:capsule polysaccharide biosynthetic process"/>
    <property type="evidence" value="ECO:0007669"/>
    <property type="project" value="UniProtKB-UniPathway"/>
</dbReference>
<comment type="subcellular location">
    <subcellularLocation>
        <location evidence="1">Cell membrane</location>
        <topology evidence="1">Multi-pass membrane protein</topology>
    </subcellularLocation>
</comment>
<feature type="transmembrane region" description="Helical" evidence="13">
    <location>
        <begin position="192"/>
        <end position="209"/>
    </location>
</feature>
<feature type="transmembrane region" description="Helical" evidence="13">
    <location>
        <begin position="241"/>
        <end position="259"/>
    </location>
</feature>
<dbReference type="GO" id="GO:0044038">
    <property type="term" value="P:cell wall macromolecule biosynthetic process"/>
    <property type="evidence" value="ECO:0007669"/>
    <property type="project" value="InterPro"/>
</dbReference>
<evidence type="ECO:0000256" key="9">
    <source>
        <dbReference type="ARBA" id="ARBA00022989"/>
    </source>
</evidence>
<keyword evidence="8 13" id="KW-0812">Transmembrane</keyword>
<comment type="caution">
    <text evidence="16">The sequence shown here is derived from an EMBL/GenBank/DDBJ whole genome shotgun (WGS) entry which is preliminary data.</text>
</comment>
<sequence length="630" mass="68033">MTAQTAEAARRHVLDTTKDLTLAVVTAAAVSVVALTAIARVEWPAFGSSNQLHALTTVGQFGAIAGLVLAGVLWRRGHRAVSKWLSLLFLATFTVVTVGMPLGATKLYLFGISVDQQFRTEYLTRFTDSPALHDMTYPDMPPFYPAGWFWIGGRLAALTGTSGWEMYKPWAITSLAIAVCAAFILWNRMIRFEYALIVSTATAAVTLAYASTEPYGAIVTVLLPPVLVLGYSALRADRGAGWGAVVGTGVFLGFAALFYTLLTAFGALAITVAAAVVAMGRVRQNGWWPGVKEPLLRWLAIAAISIVIALVFWGPYLVAVAHASLEKAASAQHYLPNEGAELSFPMLQPTMLGGLCLIGTVWLVARARSSVRAGALAIGVTSVYLWSLLSMLATLAKTTLLSFRLVPTLTVLLAAAGVFAFLELTAVAAKRTKHATLVATAIGLAGALAFSQDIPDVLRSDIVIAYADTDGTGQRADRRPPGPESHYIAIDKAITEITGKPRDETVVLTADYSFLAFYPYYGFQGLTPHYANPLAQFDKRAAAIKSWEDLHTADEMVRALDALPWRAPTVLLMRQSGDNYSLRLAKDVYPNQPNVKRYTVTLNKQLFADPRFTVRTIGPFVLVVRVPPHA</sequence>
<keyword evidence="7 16" id="KW-0808">Transferase</keyword>
<evidence type="ECO:0000313" key="19">
    <source>
        <dbReference type="Proteomes" id="UP000284557"/>
    </source>
</evidence>
<protein>
    <recommendedName>
        <fullName evidence="5">Galactan 5-O-arabinofuranosyltransferase</fullName>
        <ecNumber evidence="4">2.4.2.46</ecNumber>
    </recommendedName>
    <alternativeName>
        <fullName evidence="11">Arabinofuranosyltransferase AftA</fullName>
    </alternativeName>
</protein>
<feature type="transmembrane region" description="Helical" evidence="13">
    <location>
        <begin position="401"/>
        <end position="422"/>
    </location>
</feature>
<evidence type="ECO:0000256" key="12">
    <source>
        <dbReference type="ARBA" id="ARBA00034030"/>
    </source>
</evidence>
<reference evidence="16 18" key="1">
    <citation type="submission" date="2015-03" db="EMBL/GenBank/DDBJ databases">
        <authorList>
            <consortium name="Pathogen Informatics"/>
            <person name="Murphy D."/>
        </authorList>
    </citation>
    <scope>NUCLEOTIDE SEQUENCE [LARGE SCALE GENOMIC DNA]</scope>
    <source>
        <strain evidence="16 18">PAP036</strain>
    </source>
</reference>
<comment type="pathway">
    <text evidence="2">Cell wall biogenesis; cell wall polysaccharide biosynthesis.</text>
</comment>
<keyword evidence="16" id="KW-0328">Glycosyltransferase</keyword>
<name>A0A0U0XM12_9MYCO</name>
<evidence type="ECO:0000313" key="18">
    <source>
        <dbReference type="Proteomes" id="UP000038487"/>
    </source>
</evidence>
<feature type="transmembrane region" description="Helical" evidence="13">
    <location>
        <begin position="51"/>
        <end position="72"/>
    </location>
</feature>
<comment type="catalytic activity">
    <reaction evidence="12">
        <text>Adds an alpha-D-arabinofuranosyl group from trans,octacis-decaprenylphospho-beta-D-arabinofuranose at the 5-O-position of the eighth, tenth and twelfth galactofuranose unit of the galactofuranan chain of [beta-D-galactofuranosyl-(1-&gt;5)-beta-D-galactofuranosyl-(1-&gt;6)]14-beta-D-galactofuranosyl-(1-&gt;5)-beta-D-galactofuranosyl-(1-&gt;4)-alpha-L-rhamnopyranosyl-(1-&gt;3)-N-acetyl-alpha-D-glucosaminyl-diphospho-trans,octacis-decaprenol.</text>
        <dbReference type="EC" id="2.4.2.46"/>
    </reaction>
</comment>
<dbReference type="AlphaFoldDB" id="A0A0U0XM12"/>
<dbReference type="EMBL" id="CSUW01000001">
    <property type="protein sequence ID" value="CPT04253.1"/>
    <property type="molecule type" value="Genomic_DNA"/>
</dbReference>
<feature type="domain" description="Arabinofuranosyltransferase AftA C-terminal" evidence="14">
    <location>
        <begin position="454"/>
        <end position="625"/>
    </location>
</feature>
<evidence type="ECO:0000256" key="5">
    <source>
        <dbReference type="ARBA" id="ARBA00020482"/>
    </source>
</evidence>
<feature type="transmembrane region" description="Helical" evidence="13">
    <location>
        <begin position="376"/>
        <end position="395"/>
    </location>
</feature>
<evidence type="ECO:0000256" key="3">
    <source>
        <dbReference type="ARBA" id="ARBA00009655"/>
    </source>
</evidence>
<evidence type="ECO:0000256" key="8">
    <source>
        <dbReference type="ARBA" id="ARBA00022692"/>
    </source>
</evidence>
<evidence type="ECO:0000313" key="17">
    <source>
        <dbReference type="EMBL" id="RIT41137.1"/>
    </source>
</evidence>
<keyword evidence="9 13" id="KW-1133">Transmembrane helix</keyword>
<feature type="domain" description="Arabinofuranosyltransferase AftA N-terminal" evidence="15">
    <location>
        <begin position="20"/>
        <end position="436"/>
    </location>
</feature>
<feature type="transmembrane region" description="Helical" evidence="13">
    <location>
        <begin position="434"/>
        <end position="451"/>
    </location>
</feature>
<dbReference type="InterPro" id="IPR020963">
    <property type="entry name" value="ArabinofuranosylTrfase_AftA_N"/>
</dbReference>
<dbReference type="Proteomes" id="UP000038487">
    <property type="component" value="Unassembled WGS sequence"/>
</dbReference>
<reference evidence="17 19" key="2">
    <citation type="submission" date="2018-08" db="EMBL/GenBank/DDBJ databases">
        <title>Linezolid Resistance in Mycobacterium abscessus: MIC Distribution and Comprehensive Investigation of Resistance Mechanisms.</title>
        <authorList>
            <person name="Ye M."/>
            <person name="Xu L."/>
            <person name="Zou Y."/>
            <person name="Li B."/>
            <person name="Guo Q."/>
            <person name="Zhang Y."/>
            <person name="Zhan M."/>
            <person name="Xu B."/>
            <person name="Yu F."/>
            <person name="Zhang Z."/>
            <person name="Chu H."/>
        </authorList>
    </citation>
    <scope>NUCLEOTIDE SEQUENCE [LARGE SCALE GENOMIC DNA]</scope>
    <source>
        <strain evidence="17 19">G143</strain>
    </source>
</reference>
<dbReference type="Proteomes" id="UP000284557">
    <property type="component" value="Unassembled WGS sequence"/>
</dbReference>